<dbReference type="GO" id="GO:0000287">
    <property type="term" value="F:magnesium ion binding"/>
    <property type="evidence" value="ECO:0007669"/>
    <property type="project" value="TreeGrafter"/>
</dbReference>
<gene>
    <name evidence="9" type="ORF">COX77_00860</name>
</gene>
<protein>
    <recommendedName>
        <fullName evidence="11">Magnesium transporter CorA</fullName>
    </recommendedName>
</protein>
<dbReference type="PANTHER" id="PTHR46494:SF1">
    <property type="entry name" value="CORA FAMILY METAL ION TRANSPORTER (EUROFUNG)"/>
    <property type="match status" value="1"/>
</dbReference>
<dbReference type="GO" id="GO:0015087">
    <property type="term" value="F:cobalt ion transmembrane transporter activity"/>
    <property type="evidence" value="ECO:0007669"/>
    <property type="project" value="TreeGrafter"/>
</dbReference>
<keyword evidence="7 8" id="KW-0472">Membrane</keyword>
<dbReference type="SUPFAM" id="SSF144083">
    <property type="entry name" value="Magnesium transport protein CorA, transmembrane region"/>
    <property type="match status" value="1"/>
</dbReference>
<dbReference type="CDD" id="cd12822">
    <property type="entry name" value="TmCorA-like"/>
    <property type="match status" value="1"/>
</dbReference>
<dbReference type="GO" id="GO:0050897">
    <property type="term" value="F:cobalt ion binding"/>
    <property type="evidence" value="ECO:0007669"/>
    <property type="project" value="TreeGrafter"/>
</dbReference>
<organism evidence="9 10">
    <name type="scientific">Candidatus Komeilibacteria bacterium CG_4_10_14_0_2_um_filter_37_10</name>
    <dbReference type="NCBI Taxonomy" id="1974470"/>
    <lineage>
        <taxon>Bacteria</taxon>
        <taxon>Candidatus Komeiliibacteriota</taxon>
    </lineage>
</organism>
<name>A0A2M7VG87_9BACT</name>
<evidence type="ECO:0000256" key="1">
    <source>
        <dbReference type="ARBA" id="ARBA00004651"/>
    </source>
</evidence>
<evidence type="ECO:0000256" key="2">
    <source>
        <dbReference type="ARBA" id="ARBA00009765"/>
    </source>
</evidence>
<dbReference type="GO" id="GO:0005886">
    <property type="term" value="C:plasma membrane"/>
    <property type="evidence" value="ECO:0007669"/>
    <property type="project" value="UniProtKB-SubCell"/>
</dbReference>
<comment type="similarity">
    <text evidence="2">Belongs to the CorA metal ion transporter (MIT) (TC 1.A.35) family.</text>
</comment>
<dbReference type="AlphaFoldDB" id="A0A2M7VG87"/>
<evidence type="ECO:0000313" key="10">
    <source>
        <dbReference type="Proteomes" id="UP000230405"/>
    </source>
</evidence>
<dbReference type="Proteomes" id="UP000230405">
    <property type="component" value="Unassembled WGS sequence"/>
</dbReference>
<dbReference type="InterPro" id="IPR045863">
    <property type="entry name" value="CorA_TM1_TM2"/>
</dbReference>
<evidence type="ECO:0000256" key="7">
    <source>
        <dbReference type="ARBA" id="ARBA00023136"/>
    </source>
</evidence>
<dbReference type="Gene3D" id="1.20.58.340">
    <property type="entry name" value="Magnesium transport protein CorA, transmembrane region"/>
    <property type="match status" value="2"/>
</dbReference>
<feature type="transmembrane region" description="Helical" evidence="8">
    <location>
        <begin position="282"/>
        <end position="302"/>
    </location>
</feature>
<dbReference type="InterPro" id="IPR002523">
    <property type="entry name" value="MgTranspt_CorA/ZnTranspt_ZntB"/>
</dbReference>
<evidence type="ECO:0008006" key="11">
    <source>
        <dbReference type="Google" id="ProtNLM"/>
    </source>
</evidence>
<evidence type="ECO:0000256" key="6">
    <source>
        <dbReference type="ARBA" id="ARBA00022989"/>
    </source>
</evidence>
<keyword evidence="4" id="KW-1003">Cell membrane</keyword>
<dbReference type="PANTHER" id="PTHR46494">
    <property type="entry name" value="CORA FAMILY METAL ION TRANSPORTER (EUROFUNG)"/>
    <property type="match status" value="1"/>
</dbReference>
<comment type="subcellular location">
    <subcellularLocation>
        <location evidence="1">Cell membrane</location>
        <topology evidence="1">Multi-pass membrane protein</topology>
    </subcellularLocation>
</comment>
<proteinExistence type="inferred from homology"/>
<evidence type="ECO:0000256" key="4">
    <source>
        <dbReference type="ARBA" id="ARBA00022475"/>
    </source>
</evidence>
<dbReference type="SUPFAM" id="SSF143865">
    <property type="entry name" value="CorA soluble domain-like"/>
    <property type="match status" value="1"/>
</dbReference>
<reference evidence="10" key="1">
    <citation type="submission" date="2017-09" db="EMBL/GenBank/DDBJ databases">
        <title>Depth-based differentiation of microbial function through sediment-hosted aquifers and enrichment of novel symbionts in the deep terrestrial subsurface.</title>
        <authorList>
            <person name="Probst A.J."/>
            <person name="Ladd B."/>
            <person name="Jarett J.K."/>
            <person name="Geller-Mcgrath D.E."/>
            <person name="Sieber C.M.K."/>
            <person name="Emerson J.B."/>
            <person name="Anantharaman K."/>
            <person name="Thomas B.C."/>
            <person name="Malmstrom R."/>
            <person name="Stieglmeier M."/>
            <person name="Klingl A."/>
            <person name="Woyke T."/>
            <person name="Ryan C.M."/>
            <person name="Banfield J.F."/>
        </authorList>
    </citation>
    <scope>NUCLEOTIDE SEQUENCE [LARGE SCALE GENOMIC DNA]</scope>
</reference>
<keyword evidence="5 8" id="KW-0812">Transmembrane</keyword>
<evidence type="ECO:0000313" key="9">
    <source>
        <dbReference type="EMBL" id="PIZ99700.1"/>
    </source>
</evidence>
<dbReference type="InterPro" id="IPR045861">
    <property type="entry name" value="CorA_cytoplasmic_dom"/>
</dbReference>
<dbReference type="Gene3D" id="3.30.460.20">
    <property type="entry name" value="CorA soluble domain-like"/>
    <property type="match status" value="1"/>
</dbReference>
<keyword evidence="3" id="KW-0813">Transport</keyword>
<feature type="transmembrane region" description="Helical" evidence="8">
    <location>
        <begin position="250"/>
        <end position="270"/>
    </location>
</feature>
<dbReference type="Pfam" id="PF01544">
    <property type="entry name" value="CorA"/>
    <property type="match status" value="1"/>
</dbReference>
<dbReference type="GO" id="GO:0015095">
    <property type="term" value="F:magnesium ion transmembrane transporter activity"/>
    <property type="evidence" value="ECO:0007669"/>
    <property type="project" value="TreeGrafter"/>
</dbReference>
<evidence type="ECO:0000256" key="8">
    <source>
        <dbReference type="SAM" id="Phobius"/>
    </source>
</evidence>
<accession>A0A2M7VG87</accession>
<evidence type="ECO:0000256" key="5">
    <source>
        <dbReference type="ARBA" id="ARBA00022692"/>
    </source>
</evidence>
<dbReference type="EMBL" id="PFPO01000015">
    <property type="protein sequence ID" value="PIZ99700.1"/>
    <property type="molecule type" value="Genomic_DNA"/>
</dbReference>
<sequence length="308" mass="36379">MNNEYQIIHTPRLTWINFNHFGPAEAEYLKEKYNFHPLDIEDCISPSQRPKLDEYANYLFMLLTFPLYVREEREIISAEINFFIGPEYLITVNKDELKPINNFFEQCQLNNVVREKFMMGNSTKLLYEILNRLQNYCYPMLDHISTDIETIEKNIFKGYERSMVKEILIVRQNIVNFRKTMQAHGAVLKKLIAKKTKYFIPNSIEMYYANILEQTSDIWDILNNQKETIEALHNTNESLISFRLNDIMKLLTIMSVIIIPGNLIASLFGMNTVFTPLVHHPNGFFIIVLSMLLIMTSLILIFKRKKWL</sequence>
<comment type="caution">
    <text evidence="9">The sequence shown here is derived from an EMBL/GenBank/DDBJ whole genome shotgun (WGS) entry which is preliminary data.</text>
</comment>
<evidence type="ECO:0000256" key="3">
    <source>
        <dbReference type="ARBA" id="ARBA00022448"/>
    </source>
</evidence>
<keyword evidence="6 8" id="KW-1133">Transmembrane helix</keyword>